<dbReference type="InterPro" id="IPR039476">
    <property type="entry name" value="P2CMN_synthase_LarB"/>
</dbReference>
<sequence>MDIATFKKILDEYKRSVTTAEQAAEKLNSLNSERMRDICIDNWRGLRTGFPEVIFGNGKTDKQIINIVEKMLAQNTVILITRVYAGLEEKLSSIARDIHFNERARTITISKPENFKGKAGIITAGTGDIPVAEEASETLEAMGIGTDKIYDVGVAGLHRIIDNINAIRKTDTAVVIAGMEGTLPSVVSGLVDIPVIAVPTSIGYGTHMNGFAPLLTMLNSCAAGVS</sequence>
<accession>A0A0F9C7G1</accession>
<dbReference type="EMBL" id="LAZR01037435">
    <property type="protein sequence ID" value="KKL22212.1"/>
    <property type="molecule type" value="Genomic_DNA"/>
</dbReference>
<comment type="caution">
    <text evidence="2">The sequence shown here is derived from an EMBL/GenBank/DDBJ whole genome shotgun (WGS) entry which is preliminary data.</text>
</comment>
<dbReference type="Gene3D" id="3.40.50.1970">
    <property type="match status" value="1"/>
</dbReference>
<feature type="domain" description="PurE" evidence="1">
    <location>
        <begin position="117"/>
        <end position="226"/>
    </location>
</feature>
<dbReference type="GO" id="GO:0006189">
    <property type="term" value="P:'de novo' IMP biosynthetic process"/>
    <property type="evidence" value="ECO:0007669"/>
    <property type="project" value="InterPro"/>
</dbReference>
<gene>
    <name evidence="2" type="ORF">LCGC14_2437710</name>
</gene>
<dbReference type="PANTHER" id="PTHR43064">
    <property type="entry name" value="PHOSPHORIBOSYLAMINOIMIDAZOLE CARBOXYLASE-RELATED"/>
    <property type="match status" value="1"/>
</dbReference>
<dbReference type="PANTHER" id="PTHR43064:SF1">
    <property type="entry name" value="SLL1489 PROTEIN"/>
    <property type="match status" value="1"/>
</dbReference>
<reference evidence="2" key="1">
    <citation type="journal article" date="2015" name="Nature">
        <title>Complex archaea that bridge the gap between prokaryotes and eukaryotes.</title>
        <authorList>
            <person name="Spang A."/>
            <person name="Saw J.H."/>
            <person name="Jorgensen S.L."/>
            <person name="Zaremba-Niedzwiedzka K."/>
            <person name="Martijn J."/>
            <person name="Lind A.E."/>
            <person name="van Eijk R."/>
            <person name="Schleper C."/>
            <person name="Guy L."/>
            <person name="Ettema T.J."/>
        </authorList>
    </citation>
    <scope>NUCLEOTIDE SEQUENCE</scope>
</reference>
<dbReference type="SUPFAM" id="SSF52255">
    <property type="entry name" value="N5-CAIR mutase (phosphoribosylaminoimidazole carboxylase, PurE)"/>
    <property type="match status" value="1"/>
</dbReference>
<dbReference type="GO" id="GO:0016787">
    <property type="term" value="F:hydrolase activity"/>
    <property type="evidence" value="ECO:0007669"/>
    <property type="project" value="InterPro"/>
</dbReference>
<name>A0A0F9C7G1_9ZZZZ</name>
<dbReference type="InterPro" id="IPR000031">
    <property type="entry name" value="PurE_dom"/>
</dbReference>
<protein>
    <recommendedName>
        <fullName evidence="1">PurE domain-containing protein</fullName>
    </recommendedName>
</protein>
<dbReference type="Pfam" id="PF00731">
    <property type="entry name" value="AIRC"/>
    <property type="match status" value="1"/>
</dbReference>
<dbReference type="SMART" id="SM01001">
    <property type="entry name" value="AIRC"/>
    <property type="match status" value="1"/>
</dbReference>
<dbReference type="AlphaFoldDB" id="A0A0F9C7G1"/>
<organism evidence="2">
    <name type="scientific">marine sediment metagenome</name>
    <dbReference type="NCBI Taxonomy" id="412755"/>
    <lineage>
        <taxon>unclassified sequences</taxon>
        <taxon>metagenomes</taxon>
        <taxon>ecological metagenomes</taxon>
    </lineage>
</organism>
<evidence type="ECO:0000313" key="2">
    <source>
        <dbReference type="EMBL" id="KKL22212.1"/>
    </source>
</evidence>
<proteinExistence type="predicted"/>
<feature type="non-terminal residue" evidence="2">
    <location>
        <position position="226"/>
    </location>
</feature>
<dbReference type="NCBIfam" id="NF033503">
    <property type="entry name" value="LarB"/>
    <property type="match status" value="1"/>
</dbReference>
<evidence type="ECO:0000259" key="1">
    <source>
        <dbReference type="SMART" id="SM01001"/>
    </source>
</evidence>